<dbReference type="InterPro" id="IPR036895">
    <property type="entry name" value="Uracil-DNA_glycosylase-like_sf"/>
</dbReference>
<gene>
    <name evidence="2" type="ORF">CRD59_00110</name>
</gene>
<organism evidence="2 3">
    <name type="scientific">Bifidobacterium xylocopae</name>
    <dbReference type="NCBI Taxonomy" id="2493119"/>
    <lineage>
        <taxon>Bacteria</taxon>
        <taxon>Bacillati</taxon>
        <taxon>Actinomycetota</taxon>
        <taxon>Actinomycetes</taxon>
        <taxon>Bifidobacteriales</taxon>
        <taxon>Bifidobacteriaceae</taxon>
        <taxon>Bifidobacterium</taxon>
    </lineage>
</organism>
<dbReference type="Proteomes" id="UP000252345">
    <property type="component" value="Unassembled WGS sequence"/>
</dbReference>
<dbReference type="NCBIfam" id="TIGR04274">
    <property type="entry name" value="hypoxanDNAglyco"/>
    <property type="match status" value="1"/>
</dbReference>
<evidence type="ECO:0000313" key="3">
    <source>
        <dbReference type="Proteomes" id="UP000252345"/>
    </source>
</evidence>
<dbReference type="InterPro" id="IPR005122">
    <property type="entry name" value="Uracil-DNA_glycosylase-like"/>
</dbReference>
<accession>A0A366KDY8</accession>
<evidence type="ECO:0000259" key="1">
    <source>
        <dbReference type="Pfam" id="PF03167"/>
    </source>
</evidence>
<keyword evidence="3" id="KW-1185">Reference proteome</keyword>
<dbReference type="Gene3D" id="3.40.470.10">
    <property type="entry name" value="Uracil-DNA glycosylase-like domain"/>
    <property type="match status" value="1"/>
</dbReference>
<dbReference type="CDD" id="cd10032">
    <property type="entry name" value="UDG-F6_HDG"/>
    <property type="match status" value="1"/>
</dbReference>
<dbReference type="OrthoDB" id="9799921at2"/>
<dbReference type="InterPro" id="IPR026353">
    <property type="entry name" value="Hypoxan-DNA_Glyclase"/>
</dbReference>
<evidence type="ECO:0000313" key="2">
    <source>
        <dbReference type="EMBL" id="RBP99914.1"/>
    </source>
</evidence>
<dbReference type="RefSeq" id="WP_113852578.1">
    <property type="nucleotide sequence ID" value="NZ_PDCH01000001.1"/>
</dbReference>
<reference evidence="2 3" key="1">
    <citation type="submission" date="2017-10" db="EMBL/GenBank/DDBJ databases">
        <title>Bifidobacterium xylocopum sp. nov. and Bifidobacterium aemilianum sp. nov., from the carpenter bee (Xylocopa violacea) digestive tract.</title>
        <authorList>
            <person name="Alberoni D."/>
            <person name="Baffoni L."/>
            <person name="Di Gioia D."/>
            <person name="Gaggia F."/>
            <person name="Biavati B."/>
        </authorList>
    </citation>
    <scope>NUCLEOTIDE SEQUENCE [LARGE SCALE GENOMIC DNA]</scope>
    <source>
        <strain evidence="2 3">XV2</strain>
    </source>
</reference>
<dbReference type="EMBL" id="PDCH01000001">
    <property type="protein sequence ID" value="RBP99914.1"/>
    <property type="molecule type" value="Genomic_DNA"/>
</dbReference>
<comment type="caution">
    <text evidence="2">The sequence shown here is derived from an EMBL/GenBank/DDBJ whole genome shotgun (WGS) entry which is preliminary data.</text>
</comment>
<feature type="domain" description="Uracil-DNA glycosylase-like" evidence="1">
    <location>
        <begin position="13"/>
        <end position="152"/>
    </location>
</feature>
<proteinExistence type="predicted"/>
<protein>
    <submittedName>
        <fullName evidence="2">DNA-deoxyinosine glycosylase</fullName>
    </submittedName>
</protein>
<dbReference type="AlphaFoldDB" id="A0A366KDY8"/>
<sequence length="178" mass="19631">MTRVEHGFGPLWDEDSRVLLLGSVPSPRSREAGFYYMNPHNRFWPVMEGLFKEHIGPDPAGRAAFLHRHRIALWDVIASCDIEGARDASISNAVPNDLTPILRSATITHVFTTGAMATRLYRQLIEPGLPEDGPSIPVTRLPSTSPANAAMRLADLQDAYRPILRAIGLTADEGRKGH</sequence>
<dbReference type="SUPFAM" id="SSF52141">
    <property type="entry name" value="Uracil-DNA glycosylase-like"/>
    <property type="match status" value="1"/>
</dbReference>
<name>A0A366KDY8_9BIFI</name>
<dbReference type="Pfam" id="PF03167">
    <property type="entry name" value="UDG"/>
    <property type="match status" value="1"/>
</dbReference>